<dbReference type="InterPro" id="IPR049453">
    <property type="entry name" value="Memb_transporter_dom"/>
</dbReference>
<keyword evidence="4 5" id="KW-0472">Membrane</keyword>
<evidence type="ECO:0000256" key="5">
    <source>
        <dbReference type="SAM" id="Phobius"/>
    </source>
</evidence>
<gene>
    <name evidence="7" type="ORF">EIK76_11050</name>
</gene>
<dbReference type="GO" id="GO:0016020">
    <property type="term" value="C:membrane"/>
    <property type="evidence" value="ECO:0007669"/>
    <property type="project" value="UniProtKB-SubCell"/>
</dbReference>
<comment type="subcellular location">
    <subcellularLocation>
        <location evidence="1">Membrane</location>
        <topology evidence="1">Multi-pass membrane protein</topology>
    </subcellularLocation>
</comment>
<evidence type="ECO:0000256" key="3">
    <source>
        <dbReference type="ARBA" id="ARBA00022989"/>
    </source>
</evidence>
<keyword evidence="2 5" id="KW-0812">Transmembrane</keyword>
<dbReference type="OrthoDB" id="6799126at2"/>
<evidence type="ECO:0000259" key="6">
    <source>
        <dbReference type="Pfam" id="PF13515"/>
    </source>
</evidence>
<reference evidence="7 8" key="1">
    <citation type="submission" date="2018-11" db="EMBL/GenBank/DDBJ databases">
        <title>Draft genome analysis of Rheinheimera mesophila isolated from an industrial waste site.</title>
        <authorList>
            <person name="Yu Q."/>
            <person name="Qi Y."/>
            <person name="Zhang H."/>
            <person name="Lu Y."/>
            <person name="Pu J."/>
        </authorList>
    </citation>
    <scope>NUCLEOTIDE SEQUENCE [LARGE SCALE GENOMIC DNA]</scope>
    <source>
        <strain evidence="7 8">IITR13</strain>
    </source>
</reference>
<protein>
    <submittedName>
        <fullName evidence="7">DUF2955 domain-containing protein</fullName>
    </submittedName>
</protein>
<dbReference type="InterPro" id="IPR016926">
    <property type="entry name" value="UCP029594"/>
</dbReference>
<feature type="transmembrane region" description="Helical" evidence="5">
    <location>
        <begin position="175"/>
        <end position="191"/>
    </location>
</feature>
<sequence>MFAPSPFNKVLRLAFGASLGLLLAKLTNSDQWGVFFTISPVLLLGLIPRLTPFVVLQYCTANLLAGAMVLLYSWLGALSAVMSLLVFVYFLWLFRLMAKGTLFVFAAIAIINGSIFLHFASYPSMDPGQMLSNALVAVLMALLIAGTMIGLFPVPEQPIQLPPAKAALEQQQQSLVAASLATLSFVVFQLLDLQDSLSAQASSILILLPMSFTGIVQAGLKRASGVLLGSAYAIAAQVLLYDNYQHLPLTLLAFFFGLLIFARAQQLEGPGSGVAFGGMTTMAIIFGQYVKPDQDLIYSALYRISSVSIAVVITLVLATLLYLPLERKSPA</sequence>
<feature type="domain" description="Integral membrane bound transporter" evidence="6">
    <location>
        <begin position="184"/>
        <end position="316"/>
    </location>
</feature>
<dbReference type="Proteomes" id="UP000276260">
    <property type="component" value="Unassembled WGS sequence"/>
</dbReference>
<name>A0A3P3QK40_9GAMM</name>
<dbReference type="RefSeq" id="WP_046521373.1">
    <property type="nucleotide sequence ID" value="NZ_LAVS01000096.1"/>
</dbReference>
<feature type="transmembrane region" description="Helical" evidence="5">
    <location>
        <begin position="71"/>
        <end position="94"/>
    </location>
</feature>
<proteinExistence type="predicted"/>
<feature type="transmembrane region" description="Helical" evidence="5">
    <location>
        <begin position="271"/>
        <end position="290"/>
    </location>
</feature>
<comment type="caution">
    <text evidence="7">The sequence shown here is derived from an EMBL/GenBank/DDBJ whole genome shotgun (WGS) entry which is preliminary data.</text>
</comment>
<dbReference type="AlphaFoldDB" id="A0A3P3QK40"/>
<dbReference type="EMBL" id="RRCF01000002">
    <property type="protein sequence ID" value="RRJ21405.1"/>
    <property type="molecule type" value="Genomic_DNA"/>
</dbReference>
<feature type="transmembrane region" description="Helical" evidence="5">
    <location>
        <begin position="101"/>
        <end position="122"/>
    </location>
</feature>
<dbReference type="PIRSF" id="PIRSF029594">
    <property type="entry name" value="UCP029594"/>
    <property type="match status" value="1"/>
</dbReference>
<dbReference type="InterPro" id="IPR022604">
    <property type="entry name" value="DUF2955"/>
</dbReference>
<feature type="transmembrane region" description="Helical" evidence="5">
    <location>
        <begin position="247"/>
        <end position="264"/>
    </location>
</feature>
<keyword evidence="3 5" id="KW-1133">Transmembrane helix</keyword>
<evidence type="ECO:0000313" key="8">
    <source>
        <dbReference type="Proteomes" id="UP000276260"/>
    </source>
</evidence>
<evidence type="ECO:0000313" key="7">
    <source>
        <dbReference type="EMBL" id="RRJ21405.1"/>
    </source>
</evidence>
<feature type="transmembrane region" description="Helical" evidence="5">
    <location>
        <begin position="197"/>
        <end position="216"/>
    </location>
</feature>
<evidence type="ECO:0000256" key="1">
    <source>
        <dbReference type="ARBA" id="ARBA00004141"/>
    </source>
</evidence>
<feature type="transmembrane region" description="Helical" evidence="5">
    <location>
        <begin position="223"/>
        <end position="241"/>
    </location>
</feature>
<organism evidence="7 8">
    <name type="scientific">Rheinheimera mesophila</name>
    <dbReference type="NCBI Taxonomy" id="1547515"/>
    <lineage>
        <taxon>Bacteria</taxon>
        <taxon>Pseudomonadati</taxon>
        <taxon>Pseudomonadota</taxon>
        <taxon>Gammaproteobacteria</taxon>
        <taxon>Chromatiales</taxon>
        <taxon>Chromatiaceae</taxon>
        <taxon>Rheinheimera</taxon>
    </lineage>
</organism>
<evidence type="ECO:0000256" key="4">
    <source>
        <dbReference type="ARBA" id="ARBA00023136"/>
    </source>
</evidence>
<evidence type="ECO:0000256" key="2">
    <source>
        <dbReference type="ARBA" id="ARBA00022692"/>
    </source>
</evidence>
<keyword evidence="8" id="KW-1185">Reference proteome</keyword>
<feature type="transmembrane region" description="Helical" evidence="5">
    <location>
        <begin position="134"/>
        <end position="154"/>
    </location>
</feature>
<dbReference type="Pfam" id="PF13515">
    <property type="entry name" value="FUSC_2"/>
    <property type="match status" value="1"/>
</dbReference>
<accession>A0A3P3QK40</accession>
<dbReference type="Pfam" id="PF11168">
    <property type="entry name" value="DUF2955"/>
    <property type="match status" value="1"/>
</dbReference>
<feature type="transmembrane region" description="Helical" evidence="5">
    <location>
        <begin position="302"/>
        <end position="323"/>
    </location>
</feature>